<evidence type="ECO:0000256" key="1">
    <source>
        <dbReference type="ARBA" id="ARBA00009924"/>
    </source>
</evidence>
<gene>
    <name evidence="7" type="primary">ppk2</name>
    <name evidence="7" type="ORF">AADG42_03685</name>
</gene>
<sequence length="313" mass="36595">MGDSKHSKHDKSSKKNGNNGNGKVKRMDKALYEAELFRLQGELVKMQEWVKANGKRVVIVFEGRDAAGKGGAIKRVTEYLNPRIASIIALPTPTERQKTQWYFQRYVENLPAAGEIVLFDRSWYNRAGVEKVMGYCTADEYRRFLHQCPIFERLLVEDGIFLRKYWFSVSDHEQESRFRSRLTDPMRRWKLSPTDLESLTRWEDYSRAKDEMMVHTDIPEARWNVIESEDKRRARLNMIHHLLTTIPWEETELPELELPERPASTGYQRMPRDHSQEVPDHAQMVQDGEAGVSLDGVGPDKFTQMRKSAREEH</sequence>
<evidence type="ECO:0000256" key="4">
    <source>
        <dbReference type="RuleBase" id="RU369062"/>
    </source>
</evidence>
<dbReference type="Proteomes" id="UP001442841">
    <property type="component" value="Chromosome"/>
</dbReference>
<feature type="compositionally biased region" description="Basic and acidic residues" evidence="5">
    <location>
        <begin position="270"/>
        <end position="280"/>
    </location>
</feature>
<dbReference type="PANTHER" id="PTHR34383:SF1">
    <property type="entry name" value="ADP-POLYPHOSPHATE PHOSPHOTRANSFERASE"/>
    <property type="match status" value="1"/>
</dbReference>
<dbReference type="InterPro" id="IPR027417">
    <property type="entry name" value="P-loop_NTPase"/>
</dbReference>
<evidence type="ECO:0000256" key="2">
    <source>
        <dbReference type="ARBA" id="ARBA00022679"/>
    </source>
</evidence>
<keyword evidence="8" id="KW-1185">Reference proteome</keyword>
<feature type="compositionally biased region" description="Basic residues" evidence="5">
    <location>
        <begin position="1"/>
        <end position="14"/>
    </location>
</feature>
<dbReference type="NCBIfam" id="TIGR03707">
    <property type="entry name" value="PPK2_P_aer"/>
    <property type="match status" value="1"/>
</dbReference>
<evidence type="ECO:0000256" key="3">
    <source>
        <dbReference type="ARBA" id="ARBA00022777"/>
    </source>
</evidence>
<evidence type="ECO:0000313" key="7">
    <source>
        <dbReference type="EMBL" id="XAN06447.1"/>
    </source>
</evidence>
<evidence type="ECO:0000256" key="5">
    <source>
        <dbReference type="SAM" id="MobiDB-lite"/>
    </source>
</evidence>
<protein>
    <recommendedName>
        <fullName evidence="4">ADP/GDP-polyphosphate phosphotransferase</fullName>
        <ecNumber evidence="4">2.7.4.-</ecNumber>
    </recommendedName>
    <alternativeName>
        <fullName evidence="4">Polyphosphate kinase PPK2</fullName>
    </alternativeName>
</protein>
<reference evidence="7 8" key="1">
    <citation type="submission" date="2024-04" db="EMBL/GenBank/DDBJ databases">
        <title>Isolation of an actinomycete strain from pig manure.</title>
        <authorList>
            <person name="Gong T."/>
            <person name="Yu Z."/>
            <person name="An M."/>
            <person name="Wei C."/>
            <person name="Yang W."/>
            <person name="Liu L."/>
        </authorList>
    </citation>
    <scope>NUCLEOTIDE SEQUENCE [LARGE SCALE GENOMIC DNA]</scope>
    <source>
        <strain evidence="7 8">ZF39</strain>
    </source>
</reference>
<dbReference type="RefSeq" id="WP_425307876.1">
    <property type="nucleotide sequence ID" value="NZ_CP154795.1"/>
</dbReference>
<dbReference type="GO" id="GO:0008976">
    <property type="term" value="F:polyphosphate kinase activity"/>
    <property type="evidence" value="ECO:0007669"/>
    <property type="project" value="UniProtKB-EC"/>
</dbReference>
<dbReference type="EMBL" id="CP154795">
    <property type="protein sequence ID" value="XAN06447.1"/>
    <property type="molecule type" value="Genomic_DNA"/>
</dbReference>
<accession>A0ABZ3FM07</accession>
<dbReference type="PANTHER" id="PTHR34383">
    <property type="entry name" value="POLYPHOSPHATE:AMP PHOSPHOTRANSFERASE-RELATED"/>
    <property type="match status" value="1"/>
</dbReference>
<dbReference type="Gene3D" id="3.40.50.300">
    <property type="entry name" value="P-loop containing nucleotide triphosphate hydrolases"/>
    <property type="match status" value="1"/>
</dbReference>
<keyword evidence="3 4" id="KW-0418">Kinase</keyword>
<name>A0ABZ3FM07_9ACTN</name>
<feature type="region of interest" description="Disordered" evidence="5">
    <location>
        <begin position="263"/>
        <end position="313"/>
    </location>
</feature>
<comment type="function">
    <text evidence="4">Uses inorganic polyphosphate (polyP) as a donor to convert GDP to GTP or ADP to ATP.</text>
</comment>
<dbReference type="InterPro" id="IPR022488">
    <property type="entry name" value="PPK2-related"/>
</dbReference>
<dbReference type="EC" id="2.7.4.-" evidence="4"/>
<dbReference type="PIRSF" id="PIRSF028756">
    <property type="entry name" value="PPK2_prd"/>
    <property type="match status" value="1"/>
</dbReference>
<dbReference type="InterPro" id="IPR022486">
    <property type="entry name" value="PPK2_PA0141"/>
</dbReference>
<comment type="similarity">
    <text evidence="1 4">Belongs to the polyphosphate kinase 2 (PPK2) family. Class I subfamily.</text>
</comment>
<dbReference type="Pfam" id="PF03976">
    <property type="entry name" value="PPK2"/>
    <property type="match status" value="1"/>
</dbReference>
<feature type="domain" description="Polyphosphate kinase-2-related" evidence="6">
    <location>
        <begin position="27"/>
        <end position="251"/>
    </location>
</feature>
<dbReference type="InterPro" id="IPR016898">
    <property type="entry name" value="Polyphosphate_phosphotransfera"/>
</dbReference>
<dbReference type="SUPFAM" id="SSF52540">
    <property type="entry name" value="P-loop containing nucleoside triphosphate hydrolases"/>
    <property type="match status" value="1"/>
</dbReference>
<keyword evidence="2 4" id="KW-0808">Transferase</keyword>
<feature type="region of interest" description="Disordered" evidence="5">
    <location>
        <begin position="1"/>
        <end position="24"/>
    </location>
</feature>
<comment type="subunit">
    <text evidence="4">Homotetramer.</text>
</comment>
<evidence type="ECO:0000313" key="8">
    <source>
        <dbReference type="Proteomes" id="UP001442841"/>
    </source>
</evidence>
<proteinExistence type="inferred from homology"/>
<organism evidence="7 8">
    <name type="scientific">Ammonicoccus fulvus</name>
    <dbReference type="NCBI Taxonomy" id="3138240"/>
    <lineage>
        <taxon>Bacteria</taxon>
        <taxon>Bacillati</taxon>
        <taxon>Actinomycetota</taxon>
        <taxon>Actinomycetes</taxon>
        <taxon>Propionibacteriales</taxon>
        <taxon>Propionibacteriaceae</taxon>
        <taxon>Ammonicoccus</taxon>
    </lineage>
</organism>
<evidence type="ECO:0000259" key="6">
    <source>
        <dbReference type="Pfam" id="PF03976"/>
    </source>
</evidence>